<proteinExistence type="predicted"/>
<evidence type="ECO:0000256" key="1">
    <source>
        <dbReference type="SAM" id="MobiDB-lite"/>
    </source>
</evidence>
<organism evidence="2 3">
    <name type="scientific">Leclercia adecarboxylata</name>
    <dbReference type="NCBI Taxonomy" id="83655"/>
    <lineage>
        <taxon>Bacteria</taxon>
        <taxon>Pseudomonadati</taxon>
        <taxon>Pseudomonadota</taxon>
        <taxon>Gammaproteobacteria</taxon>
        <taxon>Enterobacterales</taxon>
        <taxon>Enterobacteriaceae</taxon>
        <taxon>Leclercia</taxon>
    </lineage>
</organism>
<feature type="compositionally biased region" description="Polar residues" evidence="1">
    <location>
        <begin position="59"/>
        <end position="73"/>
    </location>
</feature>
<evidence type="ECO:0000313" key="2">
    <source>
        <dbReference type="EMBL" id="MEC3939699.1"/>
    </source>
</evidence>
<accession>A0ABU6IDM9</accession>
<feature type="region of interest" description="Disordered" evidence="1">
    <location>
        <begin position="40"/>
        <end position="79"/>
    </location>
</feature>
<comment type="caution">
    <text evidence="2">The sequence shown here is derived from an EMBL/GenBank/DDBJ whole genome shotgun (WGS) entry which is preliminary data.</text>
</comment>
<dbReference type="Proteomes" id="UP001357437">
    <property type="component" value="Unassembled WGS sequence"/>
</dbReference>
<dbReference type="EMBL" id="JAYMCU010000305">
    <property type="protein sequence ID" value="MEC3939699.1"/>
    <property type="molecule type" value="Genomic_DNA"/>
</dbReference>
<keyword evidence="3" id="KW-1185">Reference proteome</keyword>
<protein>
    <submittedName>
        <fullName evidence="2">Uncharacterized protein</fullName>
    </submittedName>
</protein>
<reference evidence="2 3" key="1">
    <citation type="submission" date="2024-01" db="EMBL/GenBank/DDBJ databases">
        <title>Comparative Genomics of Leclercia adecarboxylata Strains Isolated from Several Sources.</title>
        <authorList>
            <person name="Yescas-Zazueta V."/>
            <person name="Balbuena-Alonso M.G."/>
            <person name="Valencia D."/>
            <person name="Mendez-Pfeiffer P.A."/>
            <person name="Ballesteros-Monrreal M.G."/>
            <person name="Rocha-Gracia R.D.C."/>
            <person name="Barrios-Villa E."/>
        </authorList>
    </citation>
    <scope>NUCLEOTIDE SEQUENCE [LARGE SCALE GENOMIC DNA]</scope>
    <source>
        <strain evidence="2 3">33MEM</strain>
    </source>
</reference>
<name>A0ABU6IDM9_9ENTR</name>
<feature type="non-terminal residue" evidence="2">
    <location>
        <position position="1"/>
    </location>
</feature>
<sequence length="79" mass="9196">YIRSLPNKIQHEVFEQDSVLKVKRVLQNRIDEMLNEIGDMKFEVPDEDEQGKDAENEQDNSSTEKCSTNNQTSKEVKPQ</sequence>
<dbReference type="RefSeq" id="WP_326293415.1">
    <property type="nucleotide sequence ID" value="NZ_JAYMCU010000305.1"/>
</dbReference>
<evidence type="ECO:0000313" key="3">
    <source>
        <dbReference type="Proteomes" id="UP001357437"/>
    </source>
</evidence>
<gene>
    <name evidence="2" type="ORF">VOF76_26750</name>
</gene>